<evidence type="ECO:0000259" key="6">
    <source>
        <dbReference type="PROSITE" id="PS51918"/>
    </source>
</evidence>
<sequence length="480" mass="53499">MTRKTRPYLFYDTTQSVCTRCLRPVEAKILIKDGQVFMDKWCPAHGTERVLVSDDADYYRLCREVYVKPPEMPQRFATPMTYGCPYDCGLCPDHMQHSCLSLIEISDHCNLRCPTCYAASGPERLTHRSLAEVTAMLDAIVASEGEADVVQISGGEPTLHPQFFDILDAAKARPIKHLMVNTNGLRIAQDAAFAERLASYAPGLEVYLQFDSLKREALMDLRGADLRRPHEEALARLEGLGLSTTLVMTVKRGVNDDEIGDVIRHGQAFACVRGVTLQPIQNAGRVQAYDAAKHRLTVSELRRRIAEQSGVFTAADVLPVPCNPDTLAMAYAIRGEGGLVPLTRYLDAATLLAGDRSTIVFEGDPALKDAVFKLFSTNHSPESGANCLSELLCCLPKIDAPRLNYRDVFRVLIVQFMDAQSLDIRALKKSCIHIAQPDGRLIPFEAYNLFYRDDRAELLAQIRQELTQARTQRLQRLSPA</sequence>
<keyword evidence="5" id="KW-0411">Iron-sulfur</keyword>
<dbReference type="SFLD" id="SFLDG01067">
    <property type="entry name" value="SPASM/twitch_domain_containing"/>
    <property type="match status" value="1"/>
</dbReference>
<dbReference type="SFLD" id="SFLDG01100">
    <property type="entry name" value="methyltransferase_(Class_D)"/>
    <property type="match status" value="1"/>
</dbReference>
<dbReference type="GO" id="GO:0003824">
    <property type="term" value="F:catalytic activity"/>
    <property type="evidence" value="ECO:0007669"/>
    <property type="project" value="InterPro"/>
</dbReference>
<dbReference type="Proteomes" id="UP000249633">
    <property type="component" value="Unassembled WGS sequence"/>
</dbReference>
<evidence type="ECO:0000256" key="5">
    <source>
        <dbReference type="ARBA" id="ARBA00023014"/>
    </source>
</evidence>
<dbReference type="PROSITE" id="PS51918">
    <property type="entry name" value="RADICAL_SAM"/>
    <property type="match status" value="1"/>
</dbReference>
<dbReference type="InterPro" id="IPR056488">
    <property type="entry name" value="Zn_ribbon_HMPTM"/>
</dbReference>
<dbReference type="InterPro" id="IPR058240">
    <property type="entry name" value="rSAM_sf"/>
</dbReference>
<dbReference type="EMBL" id="QFOD01000006">
    <property type="protein sequence ID" value="PZP33359.1"/>
    <property type="molecule type" value="Genomic_DNA"/>
</dbReference>
<evidence type="ECO:0000256" key="2">
    <source>
        <dbReference type="ARBA" id="ARBA00022691"/>
    </source>
</evidence>
<name>A0A2W5FUW9_9BURK</name>
<evidence type="ECO:0000256" key="3">
    <source>
        <dbReference type="ARBA" id="ARBA00022723"/>
    </source>
</evidence>
<dbReference type="SUPFAM" id="SSF102114">
    <property type="entry name" value="Radical SAM enzymes"/>
    <property type="match status" value="1"/>
</dbReference>
<dbReference type="InterPro" id="IPR013785">
    <property type="entry name" value="Aldolase_TIM"/>
</dbReference>
<protein>
    <submittedName>
        <fullName evidence="7">Radical SAM protein</fullName>
    </submittedName>
</protein>
<evidence type="ECO:0000256" key="1">
    <source>
        <dbReference type="ARBA" id="ARBA00001966"/>
    </source>
</evidence>
<keyword evidence="2" id="KW-0949">S-adenosyl-L-methionine</keyword>
<keyword evidence="4" id="KW-0408">Iron</keyword>
<dbReference type="InterPro" id="IPR007197">
    <property type="entry name" value="rSAM"/>
</dbReference>
<accession>A0A2W5FUW9</accession>
<dbReference type="Pfam" id="PF04055">
    <property type="entry name" value="Radical_SAM"/>
    <property type="match status" value="1"/>
</dbReference>
<keyword evidence="3" id="KW-0479">Metal-binding</keyword>
<dbReference type="CDD" id="cd01335">
    <property type="entry name" value="Radical_SAM"/>
    <property type="match status" value="1"/>
</dbReference>
<gene>
    <name evidence="7" type="ORF">DI603_08285</name>
</gene>
<evidence type="ECO:0000313" key="7">
    <source>
        <dbReference type="EMBL" id="PZP33359.1"/>
    </source>
</evidence>
<evidence type="ECO:0000313" key="8">
    <source>
        <dbReference type="Proteomes" id="UP000249633"/>
    </source>
</evidence>
<reference evidence="7 8" key="1">
    <citation type="submission" date="2017-08" db="EMBL/GenBank/DDBJ databases">
        <title>Infants hospitalized years apart are colonized by the same room-sourced microbial strains.</title>
        <authorList>
            <person name="Brooks B."/>
            <person name="Olm M.R."/>
            <person name="Firek B.A."/>
            <person name="Baker R."/>
            <person name="Thomas B.C."/>
            <person name="Morowitz M.J."/>
            <person name="Banfield J.F."/>
        </authorList>
    </citation>
    <scope>NUCLEOTIDE SEQUENCE [LARGE SCALE GENOMIC DNA]</scope>
    <source>
        <strain evidence="7">S2_012_000_R2_81</strain>
    </source>
</reference>
<comment type="caution">
    <text evidence="7">The sequence shown here is derived from an EMBL/GenBank/DDBJ whole genome shotgun (WGS) entry which is preliminary data.</text>
</comment>
<dbReference type="Gene3D" id="3.20.20.70">
    <property type="entry name" value="Aldolase class I"/>
    <property type="match status" value="1"/>
</dbReference>
<dbReference type="GO" id="GO:0046872">
    <property type="term" value="F:metal ion binding"/>
    <property type="evidence" value="ECO:0007669"/>
    <property type="project" value="UniProtKB-KW"/>
</dbReference>
<dbReference type="PANTHER" id="PTHR43306:SF1">
    <property type="entry name" value="7,8-DIHYDRO-6-HYDROXYMETHYLPTERIN DIMETHYLTRANSFERASE"/>
    <property type="match status" value="1"/>
</dbReference>
<feature type="domain" description="Radical SAM core" evidence="6">
    <location>
        <begin position="92"/>
        <end position="308"/>
    </location>
</feature>
<dbReference type="AlphaFoldDB" id="A0A2W5FUW9"/>
<comment type="cofactor">
    <cofactor evidence="1">
        <name>[4Fe-4S] cluster</name>
        <dbReference type="ChEBI" id="CHEBI:49883"/>
    </cofactor>
</comment>
<dbReference type="GO" id="GO:0051536">
    <property type="term" value="F:iron-sulfur cluster binding"/>
    <property type="evidence" value="ECO:0007669"/>
    <property type="project" value="UniProtKB-KW"/>
</dbReference>
<dbReference type="PANTHER" id="PTHR43306">
    <property type="entry name" value="7,8-DIHYDRO-6-HYDROXYMETHYLPTERIN DIMETHYLTRANSFERASE"/>
    <property type="match status" value="1"/>
</dbReference>
<dbReference type="Pfam" id="PF23545">
    <property type="entry name" value="Zn_ribbon_HMPTM"/>
    <property type="match status" value="1"/>
</dbReference>
<evidence type="ECO:0000256" key="4">
    <source>
        <dbReference type="ARBA" id="ARBA00023004"/>
    </source>
</evidence>
<proteinExistence type="predicted"/>
<organism evidence="7 8">
    <name type="scientific">Roseateles depolymerans</name>
    <dbReference type="NCBI Taxonomy" id="76731"/>
    <lineage>
        <taxon>Bacteria</taxon>
        <taxon>Pseudomonadati</taxon>
        <taxon>Pseudomonadota</taxon>
        <taxon>Betaproteobacteria</taxon>
        <taxon>Burkholderiales</taxon>
        <taxon>Sphaerotilaceae</taxon>
        <taxon>Roseateles</taxon>
    </lineage>
</organism>
<dbReference type="SFLD" id="SFLDS00029">
    <property type="entry name" value="Radical_SAM"/>
    <property type="match status" value="1"/>
</dbReference>
<dbReference type="InterPro" id="IPR034474">
    <property type="entry name" value="Methyltransferase_Class_D"/>
</dbReference>